<dbReference type="GO" id="GO:0042101">
    <property type="term" value="C:T cell receptor complex"/>
    <property type="evidence" value="ECO:0007669"/>
    <property type="project" value="UniProtKB-KW"/>
</dbReference>
<dbReference type="SMART" id="SM00409">
    <property type="entry name" value="IG"/>
    <property type="match status" value="1"/>
</dbReference>
<protein>
    <recommendedName>
        <fullName evidence="10">Ig-like domain-containing protein</fullName>
    </recommendedName>
</protein>
<evidence type="ECO:0000256" key="6">
    <source>
        <dbReference type="ARBA" id="ARBA00023180"/>
    </source>
</evidence>
<dbReference type="InterPro" id="IPR007110">
    <property type="entry name" value="Ig-like_dom"/>
</dbReference>
<evidence type="ECO:0000256" key="9">
    <source>
        <dbReference type="SAM" id="SignalP"/>
    </source>
</evidence>
<keyword evidence="5" id="KW-1015">Disulfide bond</keyword>
<evidence type="ECO:0000256" key="7">
    <source>
        <dbReference type="ARBA" id="ARBA00038651"/>
    </source>
</evidence>
<dbReference type="SMART" id="SM00406">
    <property type="entry name" value="IGv"/>
    <property type="match status" value="1"/>
</dbReference>
<dbReference type="InterPro" id="IPR013783">
    <property type="entry name" value="Ig-like_fold"/>
</dbReference>
<keyword evidence="6" id="KW-0325">Glycoprotein</keyword>
<keyword evidence="8" id="KW-1064">Adaptive immunity</keyword>
<evidence type="ECO:0000313" key="11">
    <source>
        <dbReference type="EMBL" id="CAB1450320.1"/>
    </source>
</evidence>
<organism evidence="11 12">
    <name type="scientific">Pleuronectes platessa</name>
    <name type="common">European plaice</name>
    <dbReference type="NCBI Taxonomy" id="8262"/>
    <lineage>
        <taxon>Eukaryota</taxon>
        <taxon>Metazoa</taxon>
        <taxon>Chordata</taxon>
        <taxon>Craniata</taxon>
        <taxon>Vertebrata</taxon>
        <taxon>Euteleostomi</taxon>
        <taxon>Actinopterygii</taxon>
        <taxon>Neopterygii</taxon>
        <taxon>Teleostei</taxon>
        <taxon>Neoteleostei</taxon>
        <taxon>Acanthomorphata</taxon>
        <taxon>Carangaria</taxon>
        <taxon>Pleuronectiformes</taxon>
        <taxon>Pleuronectoidei</taxon>
        <taxon>Pleuronectidae</taxon>
        <taxon>Pleuronectes</taxon>
    </lineage>
</organism>
<dbReference type="InterPro" id="IPR013106">
    <property type="entry name" value="Ig_V-set"/>
</dbReference>
<feature type="signal peptide" evidence="9">
    <location>
        <begin position="1"/>
        <end position="17"/>
    </location>
</feature>
<dbReference type="Gene3D" id="2.60.40.10">
    <property type="entry name" value="Immunoglobulins"/>
    <property type="match status" value="1"/>
</dbReference>
<dbReference type="InterPro" id="IPR003599">
    <property type="entry name" value="Ig_sub"/>
</dbReference>
<dbReference type="PROSITE" id="PS50835">
    <property type="entry name" value="IG_LIKE"/>
    <property type="match status" value="1"/>
</dbReference>
<dbReference type="CDD" id="cd00099">
    <property type="entry name" value="IgV"/>
    <property type="match status" value="1"/>
</dbReference>
<dbReference type="Pfam" id="PF07686">
    <property type="entry name" value="V-set"/>
    <property type="match status" value="1"/>
</dbReference>
<feature type="chain" id="PRO_5040418848" description="Ig-like domain-containing protein" evidence="9">
    <location>
        <begin position="18"/>
        <end position="144"/>
    </location>
</feature>
<evidence type="ECO:0000256" key="3">
    <source>
        <dbReference type="ARBA" id="ARBA00022729"/>
    </source>
</evidence>
<dbReference type="PANTHER" id="PTHR19339">
    <property type="entry name" value="T CELL RECEPTOR ALPHA VARIABLE 39"/>
    <property type="match status" value="1"/>
</dbReference>
<evidence type="ECO:0000259" key="10">
    <source>
        <dbReference type="PROSITE" id="PS50835"/>
    </source>
</evidence>
<dbReference type="Proteomes" id="UP001153269">
    <property type="component" value="Unassembled WGS sequence"/>
</dbReference>
<comment type="caution">
    <text evidence="11">The sequence shown here is derived from an EMBL/GenBank/DDBJ whole genome shotgun (WGS) entry which is preliminary data.</text>
</comment>
<keyword evidence="2" id="KW-1003">Cell membrane</keyword>
<keyword evidence="12" id="KW-1185">Reference proteome</keyword>
<feature type="domain" description="Ig-like" evidence="10">
    <location>
        <begin position="17"/>
        <end position="128"/>
    </location>
</feature>
<evidence type="ECO:0000256" key="5">
    <source>
        <dbReference type="ARBA" id="ARBA00023157"/>
    </source>
</evidence>
<evidence type="ECO:0000313" key="12">
    <source>
        <dbReference type="Proteomes" id="UP001153269"/>
    </source>
</evidence>
<evidence type="ECO:0000256" key="8">
    <source>
        <dbReference type="ARBA" id="ARBA00043266"/>
    </source>
</evidence>
<name>A0A9N7VIJ1_PLEPL</name>
<dbReference type="InterPro" id="IPR036179">
    <property type="entry name" value="Ig-like_dom_sf"/>
</dbReference>
<proteinExistence type="predicted"/>
<sequence>MLVTLIYLSLLLQSGLAVVVQQSGDQVSRPGDKVMLECSLGQGFIMTSYTMYWYRQNHYAAQVEFLTKEHDQSEGRLQSTIAASKNNFSLQITDLLLTDSSTYYCAASHSDAHGPGSHTNTKSDCSIQHAGRRKLWHVWFVENE</sequence>
<dbReference type="EMBL" id="CADEAL010004048">
    <property type="protein sequence ID" value="CAB1450320.1"/>
    <property type="molecule type" value="Genomic_DNA"/>
</dbReference>
<dbReference type="PANTHER" id="PTHR19339:SF5">
    <property type="entry name" value="IG-LIKE DOMAIN-CONTAINING PROTEIN"/>
    <property type="match status" value="1"/>
</dbReference>
<keyword evidence="8" id="KW-0391">Immunity</keyword>
<comment type="subcellular location">
    <subcellularLocation>
        <location evidence="1">Cell membrane</location>
    </subcellularLocation>
</comment>
<evidence type="ECO:0000256" key="1">
    <source>
        <dbReference type="ARBA" id="ARBA00004236"/>
    </source>
</evidence>
<accession>A0A9N7VIJ1</accession>
<gene>
    <name evidence="11" type="ORF">PLEPLA_LOCUS38009</name>
</gene>
<keyword evidence="8" id="KW-1279">T cell receptor</keyword>
<keyword evidence="4" id="KW-0472">Membrane</keyword>
<comment type="subunit">
    <text evidence="7">Alpha-beta TR is a heterodimer composed of an alpha and beta chain; disulfide-linked. The alpha-beta TR is associated with the transmembrane signaling CD3 coreceptor proteins to form the TR-CD3 (TcR or TCR). The assembly of alpha-beta TR heterodimers with CD3 occurs in the endoplasmic reticulum where a single alpha-beta TR heterodimer associates with one CD3D-CD3E heterodimer, one CD3G-CD3E heterodimer and one CD247 homodimer forming a stable octameric structure. CD3D-CD3E and CD3G-CD3E heterodimers preferentially associate with TR alpha and TR beta chains, respectively. The association of the CD247 homodimer is the last step of TcR assembly in the endoplasmic reticulum and is required for transport to the cell surface.</text>
</comment>
<evidence type="ECO:0000256" key="4">
    <source>
        <dbReference type="ARBA" id="ARBA00023136"/>
    </source>
</evidence>
<reference evidence="11" key="1">
    <citation type="submission" date="2020-03" db="EMBL/GenBank/DDBJ databases">
        <authorList>
            <person name="Weist P."/>
        </authorList>
    </citation>
    <scope>NUCLEOTIDE SEQUENCE</scope>
</reference>
<evidence type="ECO:0000256" key="2">
    <source>
        <dbReference type="ARBA" id="ARBA00022475"/>
    </source>
</evidence>
<dbReference type="SUPFAM" id="SSF48726">
    <property type="entry name" value="Immunoglobulin"/>
    <property type="match status" value="1"/>
</dbReference>
<dbReference type="InterPro" id="IPR051896">
    <property type="entry name" value="TCR_alpha_variable"/>
</dbReference>
<keyword evidence="3 9" id="KW-0732">Signal</keyword>
<dbReference type="AlphaFoldDB" id="A0A9N7VIJ1"/>